<feature type="compositionally biased region" description="Basic and acidic residues" evidence="9">
    <location>
        <begin position="125"/>
        <end position="144"/>
    </location>
</feature>
<dbReference type="PRINTS" id="PR02094">
    <property type="entry name" value="HEXIMFAMILY"/>
</dbReference>
<dbReference type="GO" id="GO:0004861">
    <property type="term" value="F:cyclin-dependent protein serine/threonine kinase inhibitor activity"/>
    <property type="evidence" value="ECO:0007669"/>
    <property type="project" value="InterPro"/>
</dbReference>
<dbReference type="PANTHER" id="PTHR13469">
    <property type="entry name" value="HEXAMETHYLENE BISACETAMIDE INDUCIBLE 1"/>
    <property type="match status" value="1"/>
</dbReference>
<protein>
    <submittedName>
        <fullName evidence="10">Protein HEXIM1</fullName>
    </submittedName>
</protein>
<evidence type="ECO:0000256" key="8">
    <source>
        <dbReference type="SAM" id="Coils"/>
    </source>
</evidence>
<feature type="coiled-coil region" evidence="8">
    <location>
        <begin position="284"/>
        <end position="350"/>
    </location>
</feature>
<keyword evidence="5 8" id="KW-0175">Coiled coil</keyword>
<keyword evidence="7" id="KW-0539">Nucleus</keyword>
<evidence type="ECO:0000256" key="6">
    <source>
        <dbReference type="ARBA" id="ARBA00023163"/>
    </source>
</evidence>
<dbReference type="GO" id="GO:0005654">
    <property type="term" value="C:nucleoplasm"/>
    <property type="evidence" value="ECO:0007669"/>
    <property type="project" value="TreeGrafter"/>
</dbReference>
<evidence type="ECO:0000256" key="4">
    <source>
        <dbReference type="ARBA" id="ARBA00023015"/>
    </source>
</evidence>
<keyword evidence="11" id="KW-1185">Reference proteome</keyword>
<dbReference type="GO" id="GO:0097322">
    <property type="term" value="F:7SK snRNA binding"/>
    <property type="evidence" value="ECO:0007669"/>
    <property type="project" value="TreeGrafter"/>
</dbReference>
<evidence type="ECO:0000256" key="3">
    <source>
        <dbReference type="ARBA" id="ARBA00022491"/>
    </source>
</evidence>
<dbReference type="Proteomes" id="UP000054359">
    <property type="component" value="Unassembled WGS sequence"/>
</dbReference>
<name>A0A087SXW8_STEMI</name>
<reference evidence="10 11" key="1">
    <citation type="submission" date="2013-11" db="EMBL/GenBank/DDBJ databases">
        <title>Genome sequencing of Stegodyphus mimosarum.</title>
        <authorList>
            <person name="Bechsgaard J."/>
        </authorList>
    </citation>
    <scope>NUCLEOTIDE SEQUENCE [LARGE SCALE GENOMIC DNA]</scope>
</reference>
<comment type="subcellular location">
    <subcellularLocation>
        <location evidence="1">Nucleus</location>
    </subcellularLocation>
</comment>
<dbReference type="InterPro" id="IPR024872">
    <property type="entry name" value="HEXIM"/>
</dbReference>
<dbReference type="GO" id="GO:0000122">
    <property type="term" value="P:negative regulation of transcription by RNA polymerase II"/>
    <property type="evidence" value="ECO:0007669"/>
    <property type="project" value="InterPro"/>
</dbReference>
<feature type="region of interest" description="Disordered" evidence="9">
    <location>
        <begin position="1"/>
        <end position="147"/>
    </location>
</feature>
<feature type="compositionally biased region" description="Polar residues" evidence="9">
    <location>
        <begin position="1"/>
        <end position="17"/>
    </location>
</feature>
<feature type="compositionally biased region" description="Basic and acidic residues" evidence="9">
    <location>
        <begin position="19"/>
        <end position="38"/>
    </location>
</feature>
<keyword evidence="3" id="KW-0678">Repressor</keyword>
<dbReference type="STRING" id="407821.A0A087SXW8"/>
<feature type="region of interest" description="Disordered" evidence="9">
    <location>
        <begin position="166"/>
        <end position="192"/>
    </location>
</feature>
<proteinExistence type="inferred from homology"/>
<feature type="compositionally biased region" description="Polar residues" evidence="9">
    <location>
        <begin position="108"/>
        <end position="124"/>
    </location>
</feature>
<sequence length="355" mass="41149">MSEFNSGKNVEQKSVLSESPEHKNLRVSGKHGDGKHNDYLYMSPNSPDKEISPNSALEKYSEVESGSDEERELTSQDTLEKKCSVFEHNRNQDDELGSQGLLEGTGPETDSFSNQDVKISSHNSVEGKESEIVCRSNPESKRESQTSSGEKCSQLECCSNQDSKLNSNLTTNKANKSRHRRHRNHSKKRKWKSYTRMTWDERKKVDERDERKAYRTREKMSACGLALAPYNTTQFIMDDHCLEEPDYESSVKCKNIEDAFDTSEEGKEFIRHECHEEYINGLTNDQLIEEIIVMEDEVDRLEKDLHHVREQKELKIKVFQDEIKSLKVQNAELCQKMEELKRILERRTESDEKGN</sequence>
<evidence type="ECO:0000313" key="10">
    <source>
        <dbReference type="EMBL" id="KFM57707.1"/>
    </source>
</evidence>
<dbReference type="OrthoDB" id="10058500at2759"/>
<accession>A0A087SXW8</accession>
<feature type="non-terminal residue" evidence="10">
    <location>
        <position position="355"/>
    </location>
</feature>
<comment type="similarity">
    <text evidence="2">Belongs to the HEXIM family.</text>
</comment>
<dbReference type="Gene3D" id="6.10.250.2910">
    <property type="match status" value="1"/>
</dbReference>
<evidence type="ECO:0000256" key="2">
    <source>
        <dbReference type="ARBA" id="ARBA00008409"/>
    </source>
</evidence>
<dbReference type="AlphaFoldDB" id="A0A087SXW8"/>
<feature type="compositionally biased region" description="Basic residues" evidence="9">
    <location>
        <begin position="175"/>
        <end position="192"/>
    </location>
</feature>
<evidence type="ECO:0000256" key="9">
    <source>
        <dbReference type="SAM" id="MobiDB-lite"/>
    </source>
</evidence>
<organism evidence="10 11">
    <name type="scientific">Stegodyphus mimosarum</name>
    <name type="common">African social velvet spider</name>
    <dbReference type="NCBI Taxonomy" id="407821"/>
    <lineage>
        <taxon>Eukaryota</taxon>
        <taxon>Metazoa</taxon>
        <taxon>Ecdysozoa</taxon>
        <taxon>Arthropoda</taxon>
        <taxon>Chelicerata</taxon>
        <taxon>Arachnida</taxon>
        <taxon>Araneae</taxon>
        <taxon>Araneomorphae</taxon>
        <taxon>Entelegynae</taxon>
        <taxon>Eresoidea</taxon>
        <taxon>Eresidae</taxon>
        <taxon>Stegodyphus</taxon>
    </lineage>
</organism>
<dbReference type="Pfam" id="PF15313">
    <property type="entry name" value="HEXIM"/>
    <property type="match status" value="1"/>
</dbReference>
<evidence type="ECO:0000256" key="7">
    <source>
        <dbReference type="ARBA" id="ARBA00023242"/>
    </source>
</evidence>
<keyword evidence="6" id="KW-0804">Transcription</keyword>
<dbReference type="GO" id="GO:0005737">
    <property type="term" value="C:cytoplasm"/>
    <property type="evidence" value="ECO:0007669"/>
    <property type="project" value="InterPro"/>
</dbReference>
<feature type="compositionally biased region" description="Basic and acidic residues" evidence="9">
    <location>
        <begin position="72"/>
        <end position="93"/>
    </location>
</feature>
<keyword evidence="4" id="KW-0805">Transcription regulation</keyword>
<dbReference type="PANTHER" id="PTHR13469:SF8">
    <property type="entry name" value="HEXIM P-TEFB COMPLEX SUBUNIT 1"/>
    <property type="match status" value="1"/>
</dbReference>
<evidence type="ECO:0000256" key="5">
    <source>
        <dbReference type="ARBA" id="ARBA00023054"/>
    </source>
</evidence>
<dbReference type="EMBL" id="KK112454">
    <property type="protein sequence ID" value="KFM57707.1"/>
    <property type="molecule type" value="Genomic_DNA"/>
</dbReference>
<gene>
    <name evidence="10" type="ORF">X975_09747</name>
</gene>
<evidence type="ECO:0000256" key="1">
    <source>
        <dbReference type="ARBA" id="ARBA00004123"/>
    </source>
</evidence>
<evidence type="ECO:0000313" key="11">
    <source>
        <dbReference type="Proteomes" id="UP000054359"/>
    </source>
</evidence>